<feature type="chain" id="PRO_5017301906" description="Secreted protein" evidence="1">
    <location>
        <begin position="34"/>
        <end position="106"/>
    </location>
</feature>
<keyword evidence="1" id="KW-0732">Signal</keyword>
<accession>A0A3B4ZNS7</accession>
<sequence length="106" mass="11779">MQKGVYSLSVWPNFSRSLKLFVVLLISLKMCHCGCLSICSHSLVSNNVTCTALSDYPFHYCSDSTIKTHYVVYLLLTKNTGVQMTVGCFLCATLSWRGAVTSKSLR</sequence>
<dbReference type="Ensembl" id="ENSSPAT00000010754.1">
    <property type="protein sequence ID" value="ENSSPAP00000010573.1"/>
    <property type="gene ID" value="ENSSPAG00000008040.1"/>
</dbReference>
<name>A0A3B4ZNS7_9TELE</name>
<evidence type="ECO:0000256" key="1">
    <source>
        <dbReference type="SAM" id="SignalP"/>
    </source>
</evidence>
<feature type="signal peptide" evidence="1">
    <location>
        <begin position="1"/>
        <end position="33"/>
    </location>
</feature>
<proteinExistence type="predicted"/>
<evidence type="ECO:0000313" key="2">
    <source>
        <dbReference type="Ensembl" id="ENSSPAP00000010573.1"/>
    </source>
</evidence>
<dbReference type="AlphaFoldDB" id="A0A3B4ZNS7"/>
<evidence type="ECO:0008006" key="3">
    <source>
        <dbReference type="Google" id="ProtNLM"/>
    </source>
</evidence>
<organism evidence="2">
    <name type="scientific">Stegastes partitus</name>
    <name type="common">bicolor damselfish</name>
    <dbReference type="NCBI Taxonomy" id="144197"/>
    <lineage>
        <taxon>Eukaryota</taxon>
        <taxon>Metazoa</taxon>
        <taxon>Chordata</taxon>
        <taxon>Craniata</taxon>
        <taxon>Vertebrata</taxon>
        <taxon>Euteleostomi</taxon>
        <taxon>Actinopterygii</taxon>
        <taxon>Neopterygii</taxon>
        <taxon>Teleostei</taxon>
        <taxon>Neoteleostei</taxon>
        <taxon>Acanthomorphata</taxon>
        <taxon>Ovalentaria</taxon>
        <taxon>Pomacentridae</taxon>
        <taxon>Stegastes</taxon>
    </lineage>
</organism>
<reference evidence="2" key="1">
    <citation type="submission" date="2023-09" db="UniProtKB">
        <authorList>
            <consortium name="Ensembl"/>
        </authorList>
    </citation>
    <scope>IDENTIFICATION</scope>
</reference>
<protein>
    <recommendedName>
        <fullName evidence="3">Secreted protein</fullName>
    </recommendedName>
</protein>